<evidence type="ECO:0000313" key="2">
    <source>
        <dbReference type="Proteomes" id="UP001162972"/>
    </source>
</evidence>
<comment type="caution">
    <text evidence="1">The sequence shown here is derived from an EMBL/GenBank/DDBJ whole genome shotgun (WGS) entry which is preliminary data.</text>
</comment>
<accession>A0AAD6KDD2</accession>
<dbReference type="AlphaFoldDB" id="A0AAD6KDD2"/>
<dbReference type="EMBL" id="JAPFFJ010000008">
    <property type="protein sequence ID" value="KAJ6421464.1"/>
    <property type="molecule type" value="Genomic_DNA"/>
</dbReference>
<gene>
    <name evidence="1" type="ORF">OIU84_028776</name>
</gene>
<organism evidence="1 2">
    <name type="scientific">Salix udensis</name>
    <dbReference type="NCBI Taxonomy" id="889485"/>
    <lineage>
        <taxon>Eukaryota</taxon>
        <taxon>Viridiplantae</taxon>
        <taxon>Streptophyta</taxon>
        <taxon>Embryophyta</taxon>
        <taxon>Tracheophyta</taxon>
        <taxon>Spermatophyta</taxon>
        <taxon>Magnoliopsida</taxon>
        <taxon>eudicotyledons</taxon>
        <taxon>Gunneridae</taxon>
        <taxon>Pentapetalae</taxon>
        <taxon>rosids</taxon>
        <taxon>fabids</taxon>
        <taxon>Malpighiales</taxon>
        <taxon>Salicaceae</taxon>
        <taxon>Saliceae</taxon>
        <taxon>Salix</taxon>
    </lineage>
</organism>
<dbReference type="Proteomes" id="UP001162972">
    <property type="component" value="Chromosome 17"/>
</dbReference>
<protein>
    <submittedName>
        <fullName evidence="1">Uncharacterized protein</fullName>
    </submittedName>
</protein>
<keyword evidence="2" id="KW-1185">Reference proteome</keyword>
<reference evidence="1 2" key="1">
    <citation type="journal article" date="2023" name="Int. J. Mol. Sci.">
        <title>De Novo Assembly and Annotation of 11 Diverse Shrub Willow (Salix) Genomes Reveals Novel Gene Organization in Sex-Linked Regions.</title>
        <authorList>
            <person name="Hyden B."/>
            <person name="Feng K."/>
            <person name="Yates T.B."/>
            <person name="Jawdy S."/>
            <person name="Cereghino C."/>
            <person name="Smart L.B."/>
            <person name="Muchero W."/>
        </authorList>
    </citation>
    <scope>NUCLEOTIDE SEQUENCE [LARGE SCALE GENOMIC DNA]</scope>
    <source>
        <tissue evidence="1">Shoot tip</tissue>
    </source>
</reference>
<proteinExistence type="predicted"/>
<name>A0AAD6KDD2_9ROSI</name>
<sequence>MWCLDWATRRLPGGRVVVCGFLGCRQKVARSHEPSWSHVVARWGHEEASWGSCGGSMGATRWLDGGHAVASRGSRGGFTGSRGGLEVSSVLSAPARFTSTCVNVL</sequence>
<evidence type="ECO:0000313" key="1">
    <source>
        <dbReference type="EMBL" id="KAJ6421464.1"/>
    </source>
</evidence>